<gene>
    <name evidence="8" type="ORF">SAMN05421751_107110</name>
</gene>
<evidence type="ECO:0000256" key="5">
    <source>
        <dbReference type="ARBA" id="ARBA00022692"/>
    </source>
</evidence>
<keyword evidence="6" id="KW-0472">Membrane</keyword>
<dbReference type="PANTHER" id="PTHR30026">
    <property type="entry name" value="OUTER MEMBRANE PROTEIN TOLC"/>
    <property type="match status" value="1"/>
</dbReference>
<keyword evidence="3" id="KW-0813">Transport</keyword>
<evidence type="ECO:0000256" key="4">
    <source>
        <dbReference type="ARBA" id="ARBA00022452"/>
    </source>
</evidence>
<comment type="similarity">
    <text evidence="2">Belongs to the outer membrane factor (OMF) (TC 1.B.17) family.</text>
</comment>
<dbReference type="GO" id="GO:1990281">
    <property type="term" value="C:efflux pump complex"/>
    <property type="evidence" value="ECO:0007669"/>
    <property type="project" value="TreeGrafter"/>
</dbReference>
<name>A0A1H5W4P7_9RHOB</name>
<dbReference type="Gene3D" id="1.20.1600.10">
    <property type="entry name" value="Outer membrane efflux proteins (OEP)"/>
    <property type="match status" value="1"/>
</dbReference>
<keyword evidence="7" id="KW-0998">Cell outer membrane</keyword>
<dbReference type="EMBL" id="FNVD01000007">
    <property type="protein sequence ID" value="SEF94465.1"/>
    <property type="molecule type" value="Genomic_DNA"/>
</dbReference>
<keyword evidence="9" id="KW-1185">Reference proteome</keyword>
<proteinExistence type="inferred from homology"/>
<dbReference type="GO" id="GO:0009279">
    <property type="term" value="C:cell outer membrane"/>
    <property type="evidence" value="ECO:0007669"/>
    <property type="project" value="UniProtKB-SubCell"/>
</dbReference>
<protein>
    <submittedName>
        <fullName evidence="8">Outer membrane protein</fullName>
    </submittedName>
</protein>
<evidence type="ECO:0000313" key="9">
    <source>
        <dbReference type="Proteomes" id="UP000236742"/>
    </source>
</evidence>
<evidence type="ECO:0000256" key="6">
    <source>
        <dbReference type="ARBA" id="ARBA00023136"/>
    </source>
</evidence>
<evidence type="ECO:0000256" key="7">
    <source>
        <dbReference type="ARBA" id="ARBA00023237"/>
    </source>
</evidence>
<keyword evidence="4" id="KW-1134">Transmembrane beta strand</keyword>
<evidence type="ECO:0000256" key="1">
    <source>
        <dbReference type="ARBA" id="ARBA00004442"/>
    </source>
</evidence>
<dbReference type="InterPro" id="IPR003423">
    <property type="entry name" value="OMP_efflux"/>
</dbReference>
<dbReference type="Pfam" id="PF02321">
    <property type="entry name" value="OEP"/>
    <property type="match status" value="2"/>
</dbReference>
<dbReference type="NCBIfam" id="TIGR01844">
    <property type="entry name" value="type_I_sec_TolC"/>
    <property type="match status" value="1"/>
</dbReference>
<reference evidence="8 9" key="1">
    <citation type="submission" date="2016-10" db="EMBL/GenBank/DDBJ databases">
        <authorList>
            <person name="de Groot N.N."/>
        </authorList>
    </citation>
    <scope>NUCLEOTIDE SEQUENCE [LARGE SCALE GENOMIC DNA]</scope>
    <source>
        <strain evidence="8 9">DSM 23413</strain>
    </source>
</reference>
<dbReference type="PANTHER" id="PTHR30026:SF22">
    <property type="entry name" value="OUTER MEMBRANE EFFLUX PROTEIN"/>
    <property type="match status" value="1"/>
</dbReference>
<dbReference type="Proteomes" id="UP000236742">
    <property type="component" value="Unassembled WGS sequence"/>
</dbReference>
<comment type="subcellular location">
    <subcellularLocation>
        <location evidence="1">Cell outer membrane</location>
    </subcellularLocation>
</comment>
<dbReference type="SUPFAM" id="SSF56954">
    <property type="entry name" value="Outer membrane efflux proteins (OEP)"/>
    <property type="match status" value="1"/>
</dbReference>
<dbReference type="InterPro" id="IPR051906">
    <property type="entry name" value="TolC-like"/>
</dbReference>
<dbReference type="GO" id="GO:0015562">
    <property type="term" value="F:efflux transmembrane transporter activity"/>
    <property type="evidence" value="ECO:0007669"/>
    <property type="project" value="InterPro"/>
</dbReference>
<dbReference type="AlphaFoldDB" id="A0A1H5W4P7"/>
<evidence type="ECO:0000256" key="3">
    <source>
        <dbReference type="ARBA" id="ARBA00022448"/>
    </source>
</evidence>
<sequence>MGAVGAGPRAAQADNLADALVGAYNTSGLLKQNRALLRAADEDVARAVAALRPVVTWTTQVTRSFTDGVSRFGVSYNYDDSSFFTGLQLDALLYDGGASRLRKQAAQETVLATRQSLLQVEQQVMLRAVAAYVNALIAEENVRLRENNLRVLQEELKAARDRFDVGEVTRTDVALAEARVANAQSGLATARGELASARAEYVNVVGHAPGKLSGQPPLPRIPASEKDAQSVAQRNHPQIQAVQHQVKAAELNVLSASKAYGPTANLRLSAGITEYSGTSFSTDNAAASVVVQQPIFQGGALAATHRRAMAQRDAARGNLLEVKDQVVQAVTDAYVRLNTARASLKATEEQVRASRVAFDGTREEAKLGARTTLDVLIAEQDLLDALTLRNQARGELSFAYYQVLFAQGLLTAEHLGLPVQIYDPTLYYNMVKDAPARLSKRGKDLDRVLQAIGKK</sequence>
<keyword evidence="5" id="KW-0812">Transmembrane</keyword>
<dbReference type="GO" id="GO:0015288">
    <property type="term" value="F:porin activity"/>
    <property type="evidence" value="ECO:0007669"/>
    <property type="project" value="TreeGrafter"/>
</dbReference>
<evidence type="ECO:0000256" key="2">
    <source>
        <dbReference type="ARBA" id="ARBA00007613"/>
    </source>
</evidence>
<evidence type="ECO:0000313" key="8">
    <source>
        <dbReference type="EMBL" id="SEF94465.1"/>
    </source>
</evidence>
<accession>A0A1H5W4P7</accession>
<dbReference type="InterPro" id="IPR010130">
    <property type="entry name" value="T1SS_OMP_TolC"/>
</dbReference>
<organism evidence="8 9">
    <name type="scientific">Jhaorihella thermophila</name>
    <dbReference type="NCBI Taxonomy" id="488547"/>
    <lineage>
        <taxon>Bacteria</taxon>
        <taxon>Pseudomonadati</taxon>
        <taxon>Pseudomonadota</taxon>
        <taxon>Alphaproteobacteria</taxon>
        <taxon>Rhodobacterales</taxon>
        <taxon>Paracoccaceae</taxon>
        <taxon>Jhaorihella</taxon>
    </lineage>
</organism>